<protein>
    <submittedName>
        <fullName evidence="2">SgcJ/EcaC family oxidoreductase</fullName>
    </submittedName>
</protein>
<organism evidence="2 3">
    <name type="scientific">Goekera deserti</name>
    <dbReference type="NCBI Taxonomy" id="2497753"/>
    <lineage>
        <taxon>Bacteria</taxon>
        <taxon>Bacillati</taxon>
        <taxon>Actinomycetota</taxon>
        <taxon>Actinomycetes</taxon>
        <taxon>Geodermatophilales</taxon>
        <taxon>Geodermatophilaceae</taxon>
        <taxon>Goekera</taxon>
    </lineage>
</organism>
<gene>
    <name evidence="2" type="ORF">G1H19_10370</name>
</gene>
<dbReference type="AlphaFoldDB" id="A0A7K3WDK1"/>
<dbReference type="NCBIfam" id="TIGR02246">
    <property type="entry name" value="SgcJ/EcaC family oxidoreductase"/>
    <property type="match status" value="1"/>
</dbReference>
<evidence type="ECO:0000313" key="3">
    <source>
        <dbReference type="Proteomes" id="UP000470470"/>
    </source>
</evidence>
<dbReference type="CDD" id="cd00531">
    <property type="entry name" value="NTF2_like"/>
    <property type="match status" value="1"/>
</dbReference>
<dbReference type="InterPro" id="IPR011944">
    <property type="entry name" value="Steroid_delta5-4_isomerase"/>
</dbReference>
<dbReference type="InterPro" id="IPR032710">
    <property type="entry name" value="NTF2-like_dom_sf"/>
</dbReference>
<accession>A0A7K3WDK1</accession>
<evidence type="ECO:0000259" key="1">
    <source>
        <dbReference type="Pfam" id="PF14534"/>
    </source>
</evidence>
<sequence>MSVAHPHHAHIRTLYEQYIAGWNRRSGATVAAGFADDGDIIAFDGTTHSGRLSIAADLRRVFAEHETPRYVAVVRSVRPITDGVAVLSAVAGMIPPGEEDVDPRLNFVHTLVAVDEGGRWRIAVLQATPARYYGQPDVSAALTEELQAAR</sequence>
<feature type="domain" description="DUF4440" evidence="1">
    <location>
        <begin position="11"/>
        <end position="122"/>
    </location>
</feature>
<name>A0A7K3WDK1_9ACTN</name>
<dbReference type="Proteomes" id="UP000470470">
    <property type="component" value="Unassembled WGS sequence"/>
</dbReference>
<proteinExistence type="predicted"/>
<dbReference type="SUPFAM" id="SSF54427">
    <property type="entry name" value="NTF2-like"/>
    <property type="match status" value="1"/>
</dbReference>
<dbReference type="InterPro" id="IPR027843">
    <property type="entry name" value="DUF4440"/>
</dbReference>
<dbReference type="Pfam" id="PF14534">
    <property type="entry name" value="DUF4440"/>
    <property type="match status" value="1"/>
</dbReference>
<evidence type="ECO:0000313" key="2">
    <source>
        <dbReference type="EMBL" id="NEL54406.1"/>
    </source>
</evidence>
<dbReference type="EMBL" id="JAAGWK010000012">
    <property type="protein sequence ID" value="NEL54406.1"/>
    <property type="molecule type" value="Genomic_DNA"/>
</dbReference>
<dbReference type="RefSeq" id="WP_152727569.1">
    <property type="nucleotide sequence ID" value="NZ_JAABOZ010000001.1"/>
</dbReference>
<keyword evidence="3" id="KW-1185">Reference proteome</keyword>
<comment type="caution">
    <text evidence="2">The sequence shown here is derived from an EMBL/GenBank/DDBJ whole genome shotgun (WGS) entry which is preliminary data.</text>
</comment>
<dbReference type="Gene3D" id="3.10.450.50">
    <property type="match status" value="1"/>
</dbReference>
<reference evidence="2 3" key="1">
    <citation type="submission" date="2020-02" db="EMBL/GenBank/DDBJ databases">
        <title>The whole genome sequence of CPCC 205119.</title>
        <authorList>
            <person name="Jiang Z."/>
        </authorList>
    </citation>
    <scope>NUCLEOTIDE SEQUENCE [LARGE SCALE GENOMIC DNA]</scope>
    <source>
        <strain evidence="2 3">CPCC 205119</strain>
    </source>
</reference>